<evidence type="ECO:0000259" key="1">
    <source>
        <dbReference type="Pfam" id="PF00535"/>
    </source>
</evidence>
<feature type="domain" description="Glycosyltransferase 2-like" evidence="1">
    <location>
        <begin position="117"/>
        <end position="165"/>
    </location>
</feature>
<dbReference type="Gene3D" id="3.90.550.10">
    <property type="entry name" value="Spore Coat Polysaccharide Biosynthesis Protein SpsA, Chain A"/>
    <property type="match status" value="1"/>
</dbReference>
<sequence length="295" mass="33531">MKKLLDKAVLLFYKLAASGLVPARWFAPGLPSEDERVAMTGHLQIEIVSHCWQYSHLLVYQLSSLILHPPQDTRIVMTVFYAPEDAHTAALLAFIQQHDVPNVSWNWQPLAPQELFRRSIGRNRAALASQADWVWFTDCDLVFAPGCLDQLAEELQGRRDALVFPCQEQVTTLLRADDPLLSADAQWTLRDVDTSQFYSRDISRATGPLQITHGDVARAVGYCRDTPFFQRPEDSFAKCHEDRIFRWLLQTQGVPIELAGVCRIRHAEKGRYKAGAQAHIRGGLRQWRERVSGRG</sequence>
<dbReference type="InterPro" id="IPR029044">
    <property type="entry name" value="Nucleotide-diphossugar_trans"/>
</dbReference>
<evidence type="ECO:0000313" key="3">
    <source>
        <dbReference type="Proteomes" id="UP000192342"/>
    </source>
</evidence>
<dbReference type="EMBL" id="AQQV01000001">
    <property type="protein sequence ID" value="ORE89000.1"/>
    <property type="molecule type" value="Genomic_DNA"/>
</dbReference>
<gene>
    <name evidence="2" type="ORF">ATO7_03955</name>
</gene>
<dbReference type="SUPFAM" id="SSF53448">
    <property type="entry name" value="Nucleotide-diphospho-sugar transferases"/>
    <property type="match status" value="1"/>
</dbReference>
<protein>
    <submittedName>
        <fullName evidence="2">Glycosyltransferase</fullName>
    </submittedName>
</protein>
<dbReference type="Proteomes" id="UP000192342">
    <property type="component" value="Unassembled WGS sequence"/>
</dbReference>
<dbReference type="InterPro" id="IPR001173">
    <property type="entry name" value="Glyco_trans_2-like"/>
</dbReference>
<evidence type="ECO:0000313" key="2">
    <source>
        <dbReference type="EMBL" id="ORE89000.1"/>
    </source>
</evidence>
<dbReference type="STRING" id="1317117.ATO7_03955"/>
<dbReference type="GO" id="GO:0016740">
    <property type="term" value="F:transferase activity"/>
    <property type="evidence" value="ECO:0007669"/>
    <property type="project" value="UniProtKB-KW"/>
</dbReference>
<dbReference type="OrthoDB" id="5757975at2"/>
<proteinExistence type="predicted"/>
<reference evidence="2 3" key="1">
    <citation type="submission" date="2013-04" db="EMBL/GenBank/DDBJ databases">
        <title>Oceanococcus atlanticus 22II-S10r2 Genome Sequencing.</title>
        <authorList>
            <person name="Lai Q."/>
            <person name="Li G."/>
            <person name="Shao Z."/>
        </authorList>
    </citation>
    <scope>NUCLEOTIDE SEQUENCE [LARGE SCALE GENOMIC DNA]</scope>
    <source>
        <strain evidence="2 3">22II-S10r2</strain>
    </source>
</reference>
<comment type="caution">
    <text evidence="2">The sequence shown here is derived from an EMBL/GenBank/DDBJ whole genome shotgun (WGS) entry which is preliminary data.</text>
</comment>
<accession>A0A1Y1SHX5</accession>
<dbReference type="Pfam" id="PF00535">
    <property type="entry name" value="Glycos_transf_2"/>
    <property type="match status" value="1"/>
</dbReference>
<name>A0A1Y1SHX5_9GAMM</name>
<dbReference type="CDD" id="cd00761">
    <property type="entry name" value="Glyco_tranf_GTA_type"/>
    <property type="match status" value="1"/>
</dbReference>
<organism evidence="2 3">
    <name type="scientific">Oceanococcus atlanticus</name>
    <dbReference type="NCBI Taxonomy" id="1317117"/>
    <lineage>
        <taxon>Bacteria</taxon>
        <taxon>Pseudomonadati</taxon>
        <taxon>Pseudomonadota</taxon>
        <taxon>Gammaproteobacteria</taxon>
        <taxon>Chromatiales</taxon>
        <taxon>Oceanococcaceae</taxon>
        <taxon>Oceanococcus</taxon>
    </lineage>
</organism>
<dbReference type="AlphaFoldDB" id="A0A1Y1SHX5"/>
<keyword evidence="2" id="KW-0808">Transferase</keyword>
<dbReference type="RefSeq" id="WP_146680133.1">
    <property type="nucleotide sequence ID" value="NZ_AQQV01000001.1"/>
</dbReference>
<keyword evidence="3" id="KW-1185">Reference proteome</keyword>